<proteinExistence type="predicted"/>
<evidence type="ECO:0000313" key="3">
    <source>
        <dbReference type="EMBL" id="KAL3806030.1"/>
    </source>
</evidence>
<dbReference type="InterPro" id="IPR050168">
    <property type="entry name" value="AAA_ATPase_domain"/>
</dbReference>
<feature type="region of interest" description="Disordered" evidence="1">
    <location>
        <begin position="320"/>
        <end position="345"/>
    </location>
</feature>
<sequence length="345" mass="37236">MSEYEEQLQTFIQLQFRGQLKNDNQHSSMVGIAFRITPQTMIEFTASLNKENPKTSITRRNTSHTDKTQLKLCAGLETTLARIKDALLPTLLHSDLFPSDGPLRPPKGALLYGPAGVGKSLVAAQIANDLSLASEHLRVHVQFVQCADILSSTAIVGEAEKMLTGIFEVAENEAMDCLGSLVILDDVHLICPRRGGIGGFGGGSGVDQLAGTLLALLDGIGKSRDRRDKSGSGLSVLAVTTDPSLLDPALRRPGRLDVEVEMAVPDDVARADILRFHLSSFMTNQQLDKTDINVLARLAKGFTGADCKLAVKEAVRTTISHTPRPNSTEKKLYSLQDPVTSSLPI</sequence>
<dbReference type="InterPro" id="IPR003593">
    <property type="entry name" value="AAA+_ATPase"/>
</dbReference>
<organism evidence="3 4">
    <name type="scientific">Cyclostephanos tholiformis</name>
    <dbReference type="NCBI Taxonomy" id="382380"/>
    <lineage>
        <taxon>Eukaryota</taxon>
        <taxon>Sar</taxon>
        <taxon>Stramenopiles</taxon>
        <taxon>Ochrophyta</taxon>
        <taxon>Bacillariophyta</taxon>
        <taxon>Coscinodiscophyceae</taxon>
        <taxon>Thalassiosirophycidae</taxon>
        <taxon>Stephanodiscales</taxon>
        <taxon>Stephanodiscaceae</taxon>
        <taxon>Cyclostephanos</taxon>
    </lineage>
</organism>
<evidence type="ECO:0000256" key="1">
    <source>
        <dbReference type="SAM" id="MobiDB-lite"/>
    </source>
</evidence>
<gene>
    <name evidence="3" type="ORF">ACHAXA_001541</name>
</gene>
<dbReference type="Proteomes" id="UP001530377">
    <property type="component" value="Unassembled WGS sequence"/>
</dbReference>
<protein>
    <recommendedName>
        <fullName evidence="2">AAA+ ATPase domain-containing protein</fullName>
    </recommendedName>
</protein>
<dbReference type="Gene3D" id="1.10.8.60">
    <property type="match status" value="1"/>
</dbReference>
<dbReference type="InterPro" id="IPR003959">
    <property type="entry name" value="ATPase_AAA_core"/>
</dbReference>
<dbReference type="SUPFAM" id="SSF52540">
    <property type="entry name" value="P-loop containing nucleoside triphosphate hydrolases"/>
    <property type="match status" value="1"/>
</dbReference>
<dbReference type="AlphaFoldDB" id="A0ABD3R0F4"/>
<comment type="caution">
    <text evidence="3">The sequence shown here is derived from an EMBL/GenBank/DDBJ whole genome shotgun (WGS) entry which is preliminary data.</text>
</comment>
<dbReference type="Gene3D" id="3.40.50.300">
    <property type="entry name" value="P-loop containing nucleotide triphosphate hydrolases"/>
    <property type="match status" value="1"/>
</dbReference>
<dbReference type="EMBL" id="JALLPB020000906">
    <property type="protein sequence ID" value="KAL3806030.1"/>
    <property type="molecule type" value="Genomic_DNA"/>
</dbReference>
<dbReference type="Pfam" id="PF00004">
    <property type="entry name" value="AAA"/>
    <property type="match status" value="1"/>
</dbReference>
<accession>A0ABD3R0F4</accession>
<evidence type="ECO:0000313" key="4">
    <source>
        <dbReference type="Proteomes" id="UP001530377"/>
    </source>
</evidence>
<dbReference type="PANTHER" id="PTHR23077">
    <property type="entry name" value="AAA-FAMILY ATPASE"/>
    <property type="match status" value="1"/>
</dbReference>
<dbReference type="InterPro" id="IPR027417">
    <property type="entry name" value="P-loop_NTPase"/>
</dbReference>
<feature type="domain" description="AAA+ ATPase" evidence="2">
    <location>
        <begin position="105"/>
        <end position="266"/>
    </location>
</feature>
<keyword evidence="4" id="KW-1185">Reference proteome</keyword>
<reference evidence="3 4" key="1">
    <citation type="submission" date="2024-10" db="EMBL/GenBank/DDBJ databases">
        <title>Updated reference genomes for cyclostephanoid diatoms.</title>
        <authorList>
            <person name="Roberts W.R."/>
            <person name="Alverson A.J."/>
        </authorList>
    </citation>
    <scope>NUCLEOTIDE SEQUENCE [LARGE SCALE GENOMIC DNA]</scope>
    <source>
        <strain evidence="3 4">AJA228-03</strain>
    </source>
</reference>
<dbReference type="SMART" id="SM00382">
    <property type="entry name" value="AAA"/>
    <property type="match status" value="1"/>
</dbReference>
<evidence type="ECO:0000259" key="2">
    <source>
        <dbReference type="SMART" id="SM00382"/>
    </source>
</evidence>
<name>A0ABD3R0F4_9STRA</name>